<proteinExistence type="predicted"/>
<organism evidence="2 3">
    <name type="scientific">Cytospora chrysosperma</name>
    <name type="common">Cytospora canker fungus</name>
    <name type="synonym">Sphaeria chrysosperma</name>
    <dbReference type="NCBI Taxonomy" id="252740"/>
    <lineage>
        <taxon>Eukaryota</taxon>
        <taxon>Fungi</taxon>
        <taxon>Dikarya</taxon>
        <taxon>Ascomycota</taxon>
        <taxon>Pezizomycotina</taxon>
        <taxon>Sordariomycetes</taxon>
        <taxon>Sordariomycetidae</taxon>
        <taxon>Diaporthales</taxon>
        <taxon>Cytosporaceae</taxon>
        <taxon>Cytospora</taxon>
    </lineage>
</organism>
<name>A0A423WII0_CYTCH</name>
<dbReference type="OrthoDB" id="5224166at2759"/>
<comment type="caution">
    <text evidence="2">The sequence shown here is derived from an EMBL/GenBank/DDBJ whole genome shotgun (WGS) entry which is preliminary data.</text>
</comment>
<reference evidence="2 3" key="1">
    <citation type="submission" date="2015-09" db="EMBL/GenBank/DDBJ databases">
        <title>Host preference determinants of Valsa canker pathogens revealed by comparative genomics.</title>
        <authorList>
            <person name="Yin Z."/>
            <person name="Huang L."/>
        </authorList>
    </citation>
    <scope>NUCLEOTIDE SEQUENCE [LARGE SCALE GENOMIC DNA]</scope>
    <source>
        <strain evidence="2 3">YSFL</strain>
    </source>
</reference>
<dbReference type="AlphaFoldDB" id="A0A423WII0"/>
<keyword evidence="3" id="KW-1185">Reference proteome</keyword>
<evidence type="ECO:0000256" key="1">
    <source>
        <dbReference type="SAM" id="SignalP"/>
    </source>
</evidence>
<feature type="signal peptide" evidence="1">
    <location>
        <begin position="1"/>
        <end position="16"/>
    </location>
</feature>
<dbReference type="EMBL" id="LJZO01000003">
    <property type="protein sequence ID" value="ROW03222.1"/>
    <property type="molecule type" value="Genomic_DNA"/>
</dbReference>
<accession>A0A423WII0</accession>
<dbReference type="Proteomes" id="UP000284375">
    <property type="component" value="Unassembled WGS sequence"/>
</dbReference>
<evidence type="ECO:0000313" key="2">
    <source>
        <dbReference type="EMBL" id="ROW03222.1"/>
    </source>
</evidence>
<gene>
    <name evidence="2" type="ORF">VSDG_01589</name>
</gene>
<feature type="chain" id="PRO_5019352015" evidence="1">
    <location>
        <begin position="17"/>
        <end position="373"/>
    </location>
</feature>
<protein>
    <submittedName>
        <fullName evidence="2">Uncharacterized protein</fullName>
    </submittedName>
</protein>
<evidence type="ECO:0000313" key="3">
    <source>
        <dbReference type="Proteomes" id="UP000284375"/>
    </source>
</evidence>
<keyword evidence="1" id="KW-0732">Signal</keyword>
<sequence length="373" mass="41872">MNLIHFLFLFILGTNAYSTVAVQSSFLKIESPTDTVEVVENLHSGDTHTLTDDFAPLDDTVHYDDTTVPDTWFKERAFPTIYNFLELVDFALNCNYSVPLIPPMVFRSTLAWCRDMLGCDDYGQLIATNPPGPSAIEQSSWNWCRAACDCYEVDRRTVHYNANFGCLSPAGGWIHGAIGGSAKRDGESSSDPDATKFLDGLVMEENLAVPRVDNTTKDWPEEILAEPEGVKLGYDPTDPAWVNPIYMLTSCTLYPAMDAEGLILAMAKMMDWCGCENLLNTENQQYGGVSVYDPATNVRVWACSVQPNARCDNTTDWYYALGNVTYQCGKGRAGYFYDSSRQMAWGFDSYDHFSFCQDVRWVTYVPFNEEDQA</sequence>